<dbReference type="RefSeq" id="WP_182583781.1">
    <property type="nucleotide sequence ID" value="NZ_JABVCQ010000014.1"/>
</dbReference>
<comment type="caution">
    <text evidence="1">The sequence shown here is derived from an EMBL/GenBank/DDBJ whole genome shotgun (WGS) entry which is preliminary data.</text>
</comment>
<gene>
    <name evidence="1" type="ORF">HUK38_07910</name>
</gene>
<proteinExistence type="predicted"/>
<organism evidence="1 2">
    <name type="scientific">Thiospirillum jenense</name>
    <dbReference type="NCBI Taxonomy" id="1653858"/>
    <lineage>
        <taxon>Bacteria</taxon>
        <taxon>Pseudomonadati</taxon>
        <taxon>Pseudomonadota</taxon>
        <taxon>Gammaproteobacteria</taxon>
        <taxon>Chromatiales</taxon>
        <taxon>Chromatiaceae</taxon>
        <taxon>Thiospirillum</taxon>
    </lineage>
</organism>
<protein>
    <submittedName>
        <fullName evidence="1">Uncharacterized protein</fullName>
    </submittedName>
</protein>
<sequence length="55" mass="5753">MVLGGAFFACNNRRVRAVCRRAGETNELLTVALLPRCVVLANSGVLTSGAGENGF</sequence>
<keyword evidence="2" id="KW-1185">Reference proteome</keyword>
<dbReference type="Proteomes" id="UP000548632">
    <property type="component" value="Unassembled WGS sequence"/>
</dbReference>
<reference evidence="1 2" key="1">
    <citation type="journal article" date="2020" name="Arch. Microbiol.">
        <title>The genome sequence of the giant phototrophic gammaproteobacterium Thiospirillum jenense gives insight into its physiological properties and phylogenetic relationships.</title>
        <authorList>
            <person name="Imhoff J.F."/>
            <person name="Meyer T.E."/>
            <person name="Kyndt J.A."/>
        </authorList>
    </citation>
    <scope>NUCLEOTIDE SEQUENCE [LARGE SCALE GENOMIC DNA]</scope>
    <source>
        <strain evidence="1 2">DSM 216</strain>
    </source>
</reference>
<dbReference type="AlphaFoldDB" id="A0A839HC85"/>
<evidence type="ECO:0000313" key="2">
    <source>
        <dbReference type="Proteomes" id="UP000548632"/>
    </source>
</evidence>
<dbReference type="EMBL" id="JABVCQ010000014">
    <property type="protein sequence ID" value="MBB1126154.1"/>
    <property type="molecule type" value="Genomic_DNA"/>
</dbReference>
<accession>A0A839HC85</accession>
<evidence type="ECO:0000313" key="1">
    <source>
        <dbReference type="EMBL" id="MBB1126154.1"/>
    </source>
</evidence>
<name>A0A839HC85_9GAMM</name>